<accession>F9RI60</accession>
<proteinExistence type="predicted"/>
<protein>
    <submittedName>
        <fullName evidence="1">Uncharacterized protein</fullName>
    </submittedName>
</protein>
<dbReference type="Proteomes" id="UP000004349">
    <property type="component" value="Unassembled WGS sequence"/>
</dbReference>
<name>F9RI60_9VIBR</name>
<reference evidence="1 2" key="1">
    <citation type="journal article" date="2012" name="Int. J. Syst. Evol. Microbiol.">
        <title>Vibrio caribbeanicus sp. nov., isolated from the marine sponge Scleritoderma cyanea.</title>
        <authorList>
            <person name="Hoffmann M."/>
            <person name="Monday S.R."/>
            <person name="Allard M.W."/>
            <person name="Strain E.A."/>
            <person name="Whittaker P."/>
            <person name="Naum M."/>
            <person name="McCarthy P.J."/>
            <person name="Lopez J.V."/>
            <person name="Fischer M."/>
            <person name="Brown E.W."/>
        </authorList>
    </citation>
    <scope>NUCLEOTIDE SEQUENCE [LARGE SCALE GENOMIC DNA]</scope>
    <source>
        <strain evidence="1 2">LMG 19158</strain>
    </source>
</reference>
<organism evidence="1 2">
    <name type="scientific">Vibrio scophthalmi LMG 19158</name>
    <dbReference type="NCBI Taxonomy" id="870967"/>
    <lineage>
        <taxon>Bacteria</taxon>
        <taxon>Pseudomonadati</taxon>
        <taxon>Pseudomonadota</taxon>
        <taxon>Gammaproteobacteria</taxon>
        <taxon>Vibrionales</taxon>
        <taxon>Vibrionaceae</taxon>
        <taxon>Vibrio</taxon>
    </lineage>
</organism>
<feature type="non-terminal residue" evidence="1">
    <location>
        <position position="39"/>
    </location>
</feature>
<sequence>MREQGNDSLLDFLKEESDRQHCIPGYRKLWEAAVAYGFI</sequence>
<evidence type="ECO:0000313" key="1">
    <source>
        <dbReference type="EMBL" id="EGU42986.1"/>
    </source>
</evidence>
<evidence type="ECO:0000313" key="2">
    <source>
        <dbReference type="Proteomes" id="UP000004349"/>
    </source>
</evidence>
<dbReference type="EMBL" id="AFWE01000013">
    <property type="protein sequence ID" value="EGU42986.1"/>
    <property type="molecule type" value="Genomic_DNA"/>
</dbReference>
<comment type="caution">
    <text evidence="1">The sequence shown here is derived from an EMBL/GenBank/DDBJ whole genome shotgun (WGS) entry which is preliminary data.</text>
</comment>
<gene>
    <name evidence="1" type="ORF">VIS19158_15164</name>
</gene>
<dbReference type="AlphaFoldDB" id="F9RI60"/>